<accession>A0A2L2XIK7</accession>
<feature type="transmembrane region" description="Helical" evidence="1">
    <location>
        <begin position="45"/>
        <end position="65"/>
    </location>
</feature>
<feature type="transmembrane region" description="Helical" evidence="1">
    <location>
        <begin position="20"/>
        <end position="39"/>
    </location>
</feature>
<gene>
    <name evidence="2" type="ORF">DCCM_3178</name>
</gene>
<keyword evidence="1" id="KW-0472">Membrane</keyword>
<name>A0A2L2XIK7_9FIRM</name>
<reference evidence="3" key="1">
    <citation type="submission" date="2018-02" db="EMBL/GenBank/DDBJ databases">
        <title>Genome sequence of Desulfocucumis palustris strain NAW-5.</title>
        <authorList>
            <person name="Watanabe M."/>
            <person name="Kojima H."/>
            <person name="Fukui M."/>
        </authorList>
    </citation>
    <scope>NUCLEOTIDE SEQUENCE [LARGE SCALE GENOMIC DNA]</scope>
    <source>
        <strain evidence="3">NAW-5</strain>
    </source>
</reference>
<organism evidence="2 3">
    <name type="scientific">Desulfocucumis palustris</name>
    <dbReference type="NCBI Taxonomy" id="1898651"/>
    <lineage>
        <taxon>Bacteria</taxon>
        <taxon>Bacillati</taxon>
        <taxon>Bacillota</taxon>
        <taxon>Clostridia</taxon>
        <taxon>Eubacteriales</taxon>
        <taxon>Desulfocucumaceae</taxon>
        <taxon>Desulfocucumis</taxon>
    </lineage>
</organism>
<keyword evidence="1" id="KW-0812">Transmembrane</keyword>
<dbReference type="Gene3D" id="2.20.28.30">
    <property type="entry name" value="RNA polymerase ii, chain L"/>
    <property type="match status" value="1"/>
</dbReference>
<dbReference type="AlphaFoldDB" id="A0A2L2XIK7"/>
<proteinExistence type="predicted"/>
<keyword evidence="1" id="KW-1133">Transmembrane helix</keyword>
<dbReference type="Proteomes" id="UP000239549">
    <property type="component" value="Unassembled WGS sequence"/>
</dbReference>
<evidence type="ECO:0000313" key="3">
    <source>
        <dbReference type="Proteomes" id="UP000239549"/>
    </source>
</evidence>
<evidence type="ECO:0000313" key="2">
    <source>
        <dbReference type="EMBL" id="GBF34066.1"/>
    </source>
</evidence>
<evidence type="ECO:0000256" key="1">
    <source>
        <dbReference type="SAM" id="Phobius"/>
    </source>
</evidence>
<comment type="caution">
    <text evidence="2">The sequence shown here is derived from an EMBL/GenBank/DDBJ whole genome shotgun (WGS) entry which is preliminary data.</text>
</comment>
<sequence length="107" mass="11260">MYSYHSGEIKNPGLELMLVLVRLIGFAALIFITAGAGIAAGLPHVVSGTVAGLFAVGLLVSGSFLEVISYKCPNCGTVTKSIKNYGSYQCPVCGTKSFITRDELTKL</sequence>
<dbReference type="RefSeq" id="WP_231702741.1">
    <property type="nucleotide sequence ID" value="NZ_BFAV01000126.1"/>
</dbReference>
<keyword evidence="3" id="KW-1185">Reference proteome</keyword>
<dbReference type="EMBL" id="BFAV01000126">
    <property type="protein sequence ID" value="GBF34066.1"/>
    <property type="molecule type" value="Genomic_DNA"/>
</dbReference>
<protein>
    <submittedName>
        <fullName evidence="2">Uncharacterized protein</fullName>
    </submittedName>
</protein>